<keyword evidence="4" id="KW-1185">Reference proteome</keyword>
<comment type="caution">
    <text evidence="3">The sequence shown here is derived from an EMBL/GenBank/DDBJ whole genome shotgun (WGS) entry which is preliminary data.</text>
</comment>
<dbReference type="SMART" id="SM00903">
    <property type="entry name" value="Flavin_Reduct"/>
    <property type="match status" value="1"/>
</dbReference>
<reference evidence="3 4" key="1">
    <citation type="submission" date="2015-12" db="EMBL/GenBank/DDBJ databases">
        <authorList>
            <person name="Shamseldin A."/>
            <person name="Moawad H."/>
            <person name="Abd El-Rahim W.M."/>
            <person name="Sadowsky M.J."/>
        </authorList>
    </citation>
    <scope>NUCLEOTIDE SEQUENCE [LARGE SCALE GENOMIC DNA]</scope>
    <source>
        <strain evidence="3 4">JC234</strain>
    </source>
</reference>
<dbReference type="STRING" id="1480615.AWJ14_00355"/>
<keyword evidence="3" id="KW-0503">Monooxygenase</keyword>
<feature type="domain" description="Flavin reductase like" evidence="2">
    <location>
        <begin position="16"/>
        <end position="163"/>
    </location>
</feature>
<dbReference type="GO" id="GO:0010181">
    <property type="term" value="F:FMN binding"/>
    <property type="evidence" value="ECO:0007669"/>
    <property type="project" value="InterPro"/>
</dbReference>
<dbReference type="Gene3D" id="2.30.110.10">
    <property type="entry name" value="Electron Transport, Fmn-binding Protein, Chain A"/>
    <property type="match status" value="1"/>
</dbReference>
<accession>A0A1C1YZ16</accession>
<evidence type="ECO:0000313" key="4">
    <source>
        <dbReference type="Proteomes" id="UP000094795"/>
    </source>
</evidence>
<dbReference type="InterPro" id="IPR012349">
    <property type="entry name" value="Split_barrel_FMN-bd"/>
</dbReference>
<dbReference type="EMBL" id="LQZT01000004">
    <property type="protein sequence ID" value="OCW58715.1"/>
    <property type="molecule type" value="Genomic_DNA"/>
</dbReference>
<dbReference type="GO" id="GO:0004497">
    <property type="term" value="F:monooxygenase activity"/>
    <property type="evidence" value="ECO:0007669"/>
    <property type="project" value="UniProtKB-KW"/>
</dbReference>
<organism evidence="3 4">
    <name type="scientific">Hoeflea olei</name>
    <dbReference type="NCBI Taxonomy" id="1480615"/>
    <lineage>
        <taxon>Bacteria</taxon>
        <taxon>Pseudomonadati</taxon>
        <taxon>Pseudomonadota</taxon>
        <taxon>Alphaproteobacteria</taxon>
        <taxon>Hyphomicrobiales</taxon>
        <taxon>Rhizobiaceae</taxon>
        <taxon>Hoeflea</taxon>
    </lineage>
</organism>
<dbReference type="PANTHER" id="PTHR30466">
    <property type="entry name" value="FLAVIN REDUCTASE"/>
    <property type="match status" value="1"/>
</dbReference>
<dbReference type="SUPFAM" id="SSF50475">
    <property type="entry name" value="FMN-binding split barrel"/>
    <property type="match status" value="1"/>
</dbReference>
<evidence type="ECO:0000313" key="3">
    <source>
        <dbReference type="EMBL" id="OCW58715.1"/>
    </source>
</evidence>
<gene>
    <name evidence="3" type="ORF">AWJ14_00355</name>
</gene>
<name>A0A1C1YZ16_9HYPH</name>
<keyword evidence="1" id="KW-0560">Oxidoreductase</keyword>
<dbReference type="Proteomes" id="UP000094795">
    <property type="component" value="Unassembled WGS sequence"/>
</dbReference>
<evidence type="ECO:0000259" key="2">
    <source>
        <dbReference type="SMART" id="SM00903"/>
    </source>
</evidence>
<evidence type="ECO:0000256" key="1">
    <source>
        <dbReference type="ARBA" id="ARBA00023002"/>
    </source>
</evidence>
<dbReference type="Pfam" id="PF01613">
    <property type="entry name" value="Flavin_Reduct"/>
    <property type="match status" value="1"/>
</dbReference>
<sequence>MLKRQTIDSRDYRDAMARYAGHVQLCTTAHEGVRRGVTVTAACSVSDNPGTLLVCLNHSNPLNEIFTQAGVFALNTLKRAHEPLAVAFSGVDHLDVDARFALAEWDTITTGAPTLVDARVVFDCRLIEAKPVATHTILIGEVVGLRLGETAPPLLYMDRAYHSI</sequence>
<protein>
    <submittedName>
        <fullName evidence="3">4-hydroxyphenylacetate 3-monooxygenase</fullName>
    </submittedName>
</protein>
<dbReference type="PANTHER" id="PTHR30466:SF1">
    <property type="entry name" value="FMN REDUCTASE (NADH) RUTF"/>
    <property type="match status" value="1"/>
</dbReference>
<proteinExistence type="predicted"/>
<dbReference type="AlphaFoldDB" id="A0A1C1YZ16"/>
<dbReference type="InterPro" id="IPR050268">
    <property type="entry name" value="NADH-dep_flavin_reductase"/>
</dbReference>
<dbReference type="InterPro" id="IPR002563">
    <property type="entry name" value="Flavin_Rdtase-like_dom"/>
</dbReference>
<dbReference type="GO" id="GO:0042602">
    <property type="term" value="F:riboflavin reductase (NADPH) activity"/>
    <property type="evidence" value="ECO:0007669"/>
    <property type="project" value="TreeGrafter"/>
</dbReference>